<proteinExistence type="predicted"/>
<evidence type="ECO:0000313" key="1">
    <source>
        <dbReference type="EMBL" id="KAL3763181.1"/>
    </source>
</evidence>
<evidence type="ECO:0000313" key="2">
    <source>
        <dbReference type="Proteomes" id="UP001530315"/>
    </source>
</evidence>
<dbReference type="AlphaFoldDB" id="A0ABD3MK35"/>
<accession>A0ABD3MK35</accession>
<keyword evidence="2" id="KW-1185">Reference proteome</keyword>
<protein>
    <submittedName>
        <fullName evidence="1">Uncharacterized protein</fullName>
    </submittedName>
</protein>
<dbReference type="EMBL" id="JALLAZ020001808">
    <property type="protein sequence ID" value="KAL3763181.1"/>
    <property type="molecule type" value="Genomic_DNA"/>
</dbReference>
<comment type="caution">
    <text evidence="1">The sequence shown here is derived from an EMBL/GenBank/DDBJ whole genome shotgun (WGS) entry which is preliminary data.</text>
</comment>
<gene>
    <name evidence="1" type="ORF">ACHAW5_005078</name>
</gene>
<name>A0ABD3MK35_9STRA</name>
<dbReference type="Proteomes" id="UP001530315">
    <property type="component" value="Unassembled WGS sequence"/>
</dbReference>
<sequence>MGLPRYIVENHVKMQTYQIRLELFEADIIRLRNVIGDVRQLQIVQSREYLHHVFQRSILLALNRLQETRQERFGRHLLPDLVVVHELSEYFEEVLIHWLNLPGVPLRLVQKRDALIECEASPFLLLRQSQRSCEFLIQGARILLLHLEVYPIQELPHLLFADRVRVILTKFGREANREFHLLGESSSMTRPNTTKRKKAVFAHPIDVVPDVPQ</sequence>
<reference evidence="1 2" key="1">
    <citation type="submission" date="2024-10" db="EMBL/GenBank/DDBJ databases">
        <title>Updated reference genomes for cyclostephanoid diatoms.</title>
        <authorList>
            <person name="Roberts W.R."/>
            <person name="Alverson A.J."/>
        </authorList>
    </citation>
    <scope>NUCLEOTIDE SEQUENCE [LARGE SCALE GENOMIC DNA]</scope>
    <source>
        <strain evidence="1 2">AJA276-08</strain>
    </source>
</reference>
<organism evidence="1 2">
    <name type="scientific">Stephanodiscus triporus</name>
    <dbReference type="NCBI Taxonomy" id="2934178"/>
    <lineage>
        <taxon>Eukaryota</taxon>
        <taxon>Sar</taxon>
        <taxon>Stramenopiles</taxon>
        <taxon>Ochrophyta</taxon>
        <taxon>Bacillariophyta</taxon>
        <taxon>Coscinodiscophyceae</taxon>
        <taxon>Thalassiosirophycidae</taxon>
        <taxon>Stephanodiscales</taxon>
        <taxon>Stephanodiscaceae</taxon>
        <taxon>Stephanodiscus</taxon>
    </lineage>
</organism>